<evidence type="ECO:0000256" key="3">
    <source>
        <dbReference type="ARBA" id="ARBA00022989"/>
    </source>
</evidence>
<keyword evidence="2 5" id="KW-0812">Transmembrane</keyword>
<dbReference type="InterPro" id="IPR012451">
    <property type="entry name" value="DUF1656"/>
</dbReference>
<name>A0A1P8UED2_9GAMM</name>
<evidence type="ECO:0000256" key="1">
    <source>
        <dbReference type="ARBA" id="ARBA00022475"/>
    </source>
</evidence>
<dbReference type="AlphaFoldDB" id="A0A1P8UED2"/>
<dbReference type="KEGG" id="afy:BW247_03115"/>
<evidence type="ECO:0000256" key="5">
    <source>
        <dbReference type="SAM" id="Phobius"/>
    </source>
</evidence>
<dbReference type="Proteomes" id="UP000243807">
    <property type="component" value="Chromosome"/>
</dbReference>
<keyword evidence="3 5" id="KW-1133">Transmembrane helix</keyword>
<evidence type="ECO:0000313" key="7">
    <source>
        <dbReference type="Proteomes" id="UP000243807"/>
    </source>
</evidence>
<proteinExistence type="predicted"/>
<dbReference type="RefSeq" id="WP_076835672.1">
    <property type="nucleotide sequence ID" value="NZ_CP019434.1"/>
</dbReference>
<keyword evidence="4 5" id="KW-0472">Membrane</keyword>
<keyword evidence="1" id="KW-1003">Cell membrane</keyword>
<protein>
    <submittedName>
        <fullName evidence="6">DUF1656 domain-containing protein</fullName>
    </submittedName>
</protein>
<gene>
    <name evidence="6" type="ORF">BW247_03115</name>
</gene>
<feature type="transmembrane region" description="Helical" evidence="5">
    <location>
        <begin position="47"/>
        <end position="65"/>
    </location>
</feature>
<organism evidence="6 7">
    <name type="scientific">Acidihalobacter ferrooxydans</name>
    <dbReference type="NCBI Taxonomy" id="1765967"/>
    <lineage>
        <taxon>Bacteria</taxon>
        <taxon>Pseudomonadati</taxon>
        <taxon>Pseudomonadota</taxon>
        <taxon>Gammaproteobacteria</taxon>
        <taxon>Chromatiales</taxon>
        <taxon>Ectothiorhodospiraceae</taxon>
        <taxon>Acidihalobacter</taxon>
    </lineage>
</organism>
<evidence type="ECO:0000256" key="4">
    <source>
        <dbReference type="ARBA" id="ARBA00023136"/>
    </source>
</evidence>
<feature type="transmembrane region" description="Helical" evidence="5">
    <location>
        <begin position="7"/>
        <end position="27"/>
    </location>
</feature>
<sequence>MPRELSVFGALMPSLLFVFVFSLLLQWGVDHLSARFGLYRHIWNPPLLRLAVFVCLFCTLGLLALN</sequence>
<evidence type="ECO:0000256" key="2">
    <source>
        <dbReference type="ARBA" id="ARBA00022692"/>
    </source>
</evidence>
<dbReference type="OrthoDB" id="7021192at2"/>
<accession>A0A1P8UED2</accession>
<reference evidence="6 7" key="1">
    <citation type="submission" date="2017-01" db="EMBL/GenBank/DDBJ databases">
        <title>Draft sequence of Acidihalobacter ferrooxidans strain DSM 14175 (strain V8).</title>
        <authorList>
            <person name="Khaleque H.N."/>
            <person name="Ramsay J.P."/>
            <person name="Murphy R.J.T."/>
            <person name="Kaksonen A.H."/>
            <person name="Boxall N.J."/>
            <person name="Watkin E.L.J."/>
        </authorList>
    </citation>
    <scope>NUCLEOTIDE SEQUENCE [LARGE SCALE GENOMIC DNA]</scope>
    <source>
        <strain evidence="6 7">V8</strain>
    </source>
</reference>
<evidence type="ECO:0000313" key="6">
    <source>
        <dbReference type="EMBL" id="APZ42207.1"/>
    </source>
</evidence>
<dbReference type="EMBL" id="CP019434">
    <property type="protein sequence ID" value="APZ42207.1"/>
    <property type="molecule type" value="Genomic_DNA"/>
</dbReference>
<keyword evidence="7" id="KW-1185">Reference proteome</keyword>
<dbReference type="Pfam" id="PF07869">
    <property type="entry name" value="DUF1656"/>
    <property type="match status" value="1"/>
</dbReference>